<keyword evidence="5" id="KW-0539">Nucleus</keyword>
<protein>
    <recommendedName>
        <fullName evidence="8">Cell cycle checkpoint protein RAD1</fullName>
    </recommendedName>
</protein>
<accession>A0AAN9T581</accession>
<dbReference type="InterPro" id="IPR046938">
    <property type="entry name" value="DNA_clamp_sf"/>
</dbReference>
<reference evidence="6 7" key="1">
    <citation type="submission" date="2024-03" db="EMBL/GenBank/DDBJ databases">
        <title>Adaptation during the transition from Ophiocordyceps entomopathogen to insect associate is accompanied by gene loss and intensified selection.</title>
        <authorList>
            <person name="Ward C.M."/>
            <person name="Onetto C.A."/>
            <person name="Borneman A.R."/>
        </authorList>
    </citation>
    <scope>NUCLEOTIDE SEQUENCE [LARGE SCALE GENOMIC DNA]</scope>
    <source>
        <strain evidence="6">AWRI1</strain>
        <tissue evidence="6">Single Adult Female</tissue>
    </source>
</reference>
<dbReference type="PRINTS" id="PR01245">
    <property type="entry name" value="RAD1REC1"/>
</dbReference>
<dbReference type="GO" id="GO:0000077">
    <property type="term" value="P:DNA damage checkpoint signaling"/>
    <property type="evidence" value="ECO:0007669"/>
    <property type="project" value="InterPro"/>
</dbReference>
<sequence>MGDRENVLLAKVDNVKNISLVLKAINFKSHGVCFASDCGLKVVVEDSKCVQASAFIGNEIFQEYVLCDEDDTAMFRIDLSILVECLTIFDGCTTTPGATTALKMSYQGYGHPLKIILEEEGIITDCSLKTMSDCEVLDFEMVNSDVICKVILRAQNFKEVLVDLDSSSDFVEFFFSPDDPYFRITTEGLAGKFEVDIPKHSTIVETFDCSKPISAKYRYSQIKPCLKSLLIATKVSIRMTEAGLICLQFMIQTESKQFCYVEFYCTPSIDGEM</sequence>
<dbReference type="Proteomes" id="UP001367676">
    <property type="component" value="Unassembled WGS sequence"/>
</dbReference>
<evidence type="ECO:0000256" key="1">
    <source>
        <dbReference type="ARBA" id="ARBA00004123"/>
    </source>
</evidence>
<keyword evidence="3" id="KW-0227">DNA damage</keyword>
<organism evidence="6 7">
    <name type="scientific">Parthenolecanium corni</name>
    <dbReference type="NCBI Taxonomy" id="536013"/>
    <lineage>
        <taxon>Eukaryota</taxon>
        <taxon>Metazoa</taxon>
        <taxon>Ecdysozoa</taxon>
        <taxon>Arthropoda</taxon>
        <taxon>Hexapoda</taxon>
        <taxon>Insecta</taxon>
        <taxon>Pterygota</taxon>
        <taxon>Neoptera</taxon>
        <taxon>Paraneoptera</taxon>
        <taxon>Hemiptera</taxon>
        <taxon>Sternorrhyncha</taxon>
        <taxon>Coccoidea</taxon>
        <taxon>Coccidae</taxon>
        <taxon>Parthenolecanium</taxon>
    </lineage>
</organism>
<dbReference type="AlphaFoldDB" id="A0AAN9T581"/>
<evidence type="ECO:0000313" key="7">
    <source>
        <dbReference type="Proteomes" id="UP001367676"/>
    </source>
</evidence>
<dbReference type="CDD" id="cd00577">
    <property type="entry name" value="PCNA"/>
    <property type="match status" value="1"/>
</dbReference>
<dbReference type="InterPro" id="IPR003021">
    <property type="entry name" value="Rad1_Rec1_Rad17"/>
</dbReference>
<dbReference type="PANTHER" id="PTHR10870:SF0">
    <property type="entry name" value="CELL CYCLE CHECKPOINT PROTEIN RAD1"/>
    <property type="match status" value="1"/>
</dbReference>
<dbReference type="GO" id="GO:0006281">
    <property type="term" value="P:DNA repair"/>
    <property type="evidence" value="ECO:0007669"/>
    <property type="project" value="UniProtKB-KW"/>
</dbReference>
<gene>
    <name evidence="6" type="ORF">V9T40_011309</name>
</gene>
<proteinExistence type="inferred from homology"/>
<dbReference type="PANTHER" id="PTHR10870">
    <property type="entry name" value="CELL CYCLE CHECKPOINT PROTEIN RAD1"/>
    <property type="match status" value="1"/>
</dbReference>
<evidence type="ECO:0000256" key="2">
    <source>
        <dbReference type="ARBA" id="ARBA00010991"/>
    </source>
</evidence>
<dbReference type="SUPFAM" id="SSF55979">
    <property type="entry name" value="DNA clamp"/>
    <property type="match status" value="1"/>
</dbReference>
<evidence type="ECO:0000256" key="4">
    <source>
        <dbReference type="ARBA" id="ARBA00023204"/>
    </source>
</evidence>
<comment type="caution">
    <text evidence="6">The sequence shown here is derived from an EMBL/GenBank/DDBJ whole genome shotgun (WGS) entry which is preliminary data.</text>
</comment>
<dbReference type="GO" id="GO:0030896">
    <property type="term" value="C:checkpoint clamp complex"/>
    <property type="evidence" value="ECO:0007669"/>
    <property type="project" value="TreeGrafter"/>
</dbReference>
<dbReference type="PRINTS" id="PR01246">
    <property type="entry name" value="RAD1REPAIR"/>
</dbReference>
<keyword evidence="7" id="KW-1185">Reference proteome</keyword>
<dbReference type="Pfam" id="PF02144">
    <property type="entry name" value="Rad1"/>
    <property type="match status" value="1"/>
</dbReference>
<dbReference type="Gene3D" id="3.70.10.10">
    <property type="match status" value="1"/>
</dbReference>
<evidence type="ECO:0000256" key="3">
    <source>
        <dbReference type="ARBA" id="ARBA00022763"/>
    </source>
</evidence>
<evidence type="ECO:0008006" key="8">
    <source>
        <dbReference type="Google" id="ProtNLM"/>
    </source>
</evidence>
<dbReference type="EMBL" id="JBBCAQ010000037">
    <property type="protein sequence ID" value="KAK7574118.1"/>
    <property type="molecule type" value="Genomic_DNA"/>
</dbReference>
<evidence type="ECO:0000313" key="6">
    <source>
        <dbReference type="EMBL" id="KAK7574118.1"/>
    </source>
</evidence>
<comment type="similarity">
    <text evidence="2">Belongs to the rad1 family.</text>
</comment>
<name>A0AAN9T581_9HEMI</name>
<comment type="subcellular location">
    <subcellularLocation>
        <location evidence="1">Nucleus</location>
    </subcellularLocation>
</comment>
<dbReference type="InterPro" id="IPR003011">
    <property type="entry name" value="Cell_cycle_checkpoint_Rad1"/>
</dbReference>
<keyword evidence="4" id="KW-0234">DNA repair</keyword>
<evidence type="ECO:0000256" key="5">
    <source>
        <dbReference type="ARBA" id="ARBA00023242"/>
    </source>
</evidence>